<evidence type="ECO:0000256" key="1">
    <source>
        <dbReference type="ARBA" id="ARBA00022692"/>
    </source>
</evidence>
<dbReference type="InterPro" id="IPR020846">
    <property type="entry name" value="MFS_dom"/>
</dbReference>
<keyword evidence="2 4" id="KW-1133">Transmembrane helix</keyword>
<feature type="transmembrane region" description="Helical" evidence="4">
    <location>
        <begin position="305"/>
        <end position="322"/>
    </location>
</feature>
<feature type="transmembrane region" description="Helical" evidence="4">
    <location>
        <begin position="362"/>
        <end position="385"/>
    </location>
</feature>
<evidence type="ECO:0000256" key="4">
    <source>
        <dbReference type="SAM" id="Phobius"/>
    </source>
</evidence>
<feature type="transmembrane region" description="Helical" evidence="4">
    <location>
        <begin position="155"/>
        <end position="175"/>
    </location>
</feature>
<dbReference type="Gene3D" id="1.20.1250.20">
    <property type="entry name" value="MFS general substrate transporter like domains"/>
    <property type="match status" value="2"/>
</dbReference>
<dbReference type="Pfam" id="PF07690">
    <property type="entry name" value="MFS_1"/>
    <property type="match status" value="1"/>
</dbReference>
<reference evidence="6 7" key="1">
    <citation type="submission" date="2023-02" db="EMBL/GenBank/DDBJ databases">
        <title>Genome sequence of Sphingomonas naphthae.</title>
        <authorList>
            <person name="Kim S."/>
            <person name="Heo J."/>
            <person name="Kwon S.-W."/>
        </authorList>
    </citation>
    <scope>NUCLEOTIDE SEQUENCE [LARGE SCALE GENOMIC DNA]</scope>
    <source>
        <strain evidence="6 7">KACC 18716</strain>
    </source>
</reference>
<dbReference type="Proteomes" id="UP001220395">
    <property type="component" value="Chromosome"/>
</dbReference>
<feature type="transmembrane region" description="Helical" evidence="4">
    <location>
        <begin position="187"/>
        <end position="207"/>
    </location>
</feature>
<evidence type="ECO:0000313" key="6">
    <source>
        <dbReference type="EMBL" id="WCT74519.1"/>
    </source>
</evidence>
<name>A0ABY7TQR6_9SPHN</name>
<dbReference type="PROSITE" id="PS50850">
    <property type="entry name" value="MFS"/>
    <property type="match status" value="1"/>
</dbReference>
<dbReference type="InterPro" id="IPR011701">
    <property type="entry name" value="MFS"/>
</dbReference>
<protein>
    <submittedName>
        <fullName evidence="6">MFS transporter</fullName>
    </submittedName>
</protein>
<feature type="transmembrane region" description="Helical" evidence="4">
    <location>
        <begin position="391"/>
        <end position="410"/>
    </location>
</feature>
<dbReference type="InterPro" id="IPR050327">
    <property type="entry name" value="Proton-linked_MCT"/>
</dbReference>
<evidence type="ECO:0000259" key="5">
    <source>
        <dbReference type="PROSITE" id="PS50850"/>
    </source>
</evidence>
<feature type="transmembrane region" description="Helical" evidence="4">
    <location>
        <begin position="69"/>
        <end position="87"/>
    </location>
</feature>
<dbReference type="PANTHER" id="PTHR11360">
    <property type="entry name" value="MONOCARBOXYLATE TRANSPORTER"/>
    <property type="match status" value="1"/>
</dbReference>
<organism evidence="6 7">
    <name type="scientific">Sphingomonas naphthae</name>
    <dbReference type="NCBI Taxonomy" id="1813468"/>
    <lineage>
        <taxon>Bacteria</taxon>
        <taxon>Pseudomonadati</taxon>
        <taxon>Pseudomonadota</taxon>
        <taxon>Alphaproteobacteria</taxon>
        <taxon>Sphingomonadales</taxon>
        <taxon>Sphingomonadaceae</taxon>
        <taxon>Sphingomonas</taxon>
    </lineage>
</organism>
<feature type="transmembrane region" description="Helical" evidence="4">
    <location>
        <begin position="241"/>
        <end position="264"/>
    </location>
</feature>
<feature type="transmembrane region" description="Helical" evidence="4">
    <location>
        <begin position="124"/>
        <end position="143"/>
    </location>
</feature>
<evidence type="ECO:0000256" key="3">
    <source>
        <dbReference type="ARBA" id="ARBA00023136"/>
    </source>
</evidence>
<evidence type="ECO:0000256" key="2">
    <source>
        <dbReference type="ARBA" id="ARBA00022989"/>
    </source>
</evidence>
<feature type="transmembrane region" description="Helical" evidence="4">
    <location>
        <begin position="99"/>
        <end position="118"/>
    </location>
</feature>
<sequence>MSDIAPSIDGEARPSSGSSAKVAEFRSHWRALLAVVIGLSTGAASTLGYSHGALIGPLEAEYGWSRSYLSLGITAFGLAVLLGGARWGALSDRFGARRVAVLSLLVYGTLLASAPDLIHLLPFWLIYFITSIAGTGATAAALTKPINDNFFAARGIALGVAFAGIGLGAFWVPLATQWLIEQGGWRFAYHALGAMSFAAAPIVWFLLGPSADAAATPAVTHAGKDELDGLTLHQAARTRTFWLLIILGTALTLGIVGMTSHLIPLFHHAGASPARAVAIASILGLASMAARLLVGFALDRARGPIIAVLVPIVASAGILLLLPGPVTAPFAVLLIGLAFGSEIDMIAYFTSRYFGHREFGAIYGWMFGVFGISGGCASYLSGAIFDHFGSYHLAILACVSLTALAALLATRLGPYRFETRHTVSH</sequence>
<keyword evidence="1 4" id="KW-0812">Transmembrane</keyword>
<dbReference type="InterPro" id="IPR036259">
    <property type="entry name" value="MFS_trans_sf"/>
</dbReference>
<keyword evidence="3 4" id="KW-0472">Membrane</keyword>
<evidence type="ECO:0000313" key="7">
    <source>
        <dbReference type="Proteomes" id="UP001220395"/>
    </source>
</evidence>
<dbReference type="EMBL" id="CP117411">
    <property type="protein sequence ID" value="WCT74519.1"/>
    <property type="molecule type" value="Genomic_DNA"/>
</dbReference>
<proteinExistence type="predicted"/>
<feature type="transmembrane region" description="Helical" evidence="4">
    <location>
        <begin position="276"/>
        <end position="298"/>
    </location>
</feature>
<gene>
    <name evidence="6" type="ORF">PQ455_04620</name>
</gene>
<dbReference type="RefSeq" id="WP_273689589.1">
    <property type="nucleotide sequence ID" value="NZ_CP117411.1"/>
</dbReference>
<feature type="transmembrane region" description="Helical" evidence="4">
    <location>
        <begin position="31"/>
        <end position="49"/>
    </location>
</feature>
<feature type="domain" description="Major facilitator superfamily (MFS) profile" evidence="5">
    <location>
        <begin position="31"/>
        <end position="417"/>
    </location>
</feature>
<accession>A0ABY7TQR6</accession>
<dbReference type="SUPFAM" id="SSF103473">
    <property type="entry name" value="MFS general substrate transporter"/>
    <property type="match status" value="1"/>
</dbReference>
<feature type="transmembrane region" description="Helical" evidence="4">
    <location>
        <begin position="328"/>
        <end position="350"/>
    </location>
</feature>
<dbReference type="PANTHER" id="PTHR11360:SF284">
    <property type="entry name" value="EG:103B4.3 PROTEIN-RELATED"/>
    <property type="match status" value="1"/>
</dbReference>
<keyword evidence="7" id="KW-1185">Reference proteome</keyword>